<dbReference type="Gene3D" id="2.60.40.10">
    <property type="entry name" value="Immunoglobulins"/>
    <property type="match status" value="1"/>
</dbReference>
<dbReference type="SUPFAM" id="SSF81296">
    <property type="entry name" value="E set domains"/>
    <property type="match status" value="1"/>
</dbReference>
<dbReference type="NCBIfam" id="TIGR02100">
    <property type="entry name" value="glgX_debranch"/>
    <property type="match status" value="1"/>
</dbReference>
<proteinExistence type="inferred from homology"/>
<reference evidence="6" key="1">
    <citation type="submission" date="2021-05" db="EMBL/GenBank/DDBJ databases">
        <title>Complete genome sequence of the cellulolytic planctomycete Telmatocola sphagniphila SP2T and characterization of the first cellulase from planctomycetes.</title>
        <authorList>
            <person name="Rakitin A.L."/>
            <person name="Beletsky A.V."/>
            <person name="Naumoff D.G."/>
            <person name="Kulichevskaya I.S."/>
            <person name="Mardanov A.V."/>
            <person name="Ravin N.V."/>
            <person name="Dedysh S.N."/>
        </authorList>
    </citation>
    <scope>NUCLEOTIDE SEQUENCE</scope>
    <source>
        <strain evidence="6">SP2T</strain>
    </source>
</reference>
<dbReference type="AlphaFoldDB" id="A0A8E6B8D6"/>
<evidence type="ECO:0000256" key="2">
    <source>
        <dbReference type="ARBA" id="ARBA00022801"/>
    </source>
</evidence>
<keyword evidence="7" id="KW-1185">Reference proteome</keyword>
<dbReference type="InterPro" id="IPR048650">
    <property type="entry name" value="ISOA1-3-like_C"/>
</dbReference>
<dbReference type="InterPro" id="IPR013780">
    <property type="entry name" value="Glyco_hydro_b"/>
</dbReference>
<dbReference type="SUPFAM" id="SSF51011">
    <property type="entry name" value="Glycosyl hydrolase domain"/>
    <property type="match status" value="1"/>
</dbReference>
<dbReference type="InterPro" id="IPR013783">
    <property type="entry name" value="Ig-like_fold"/>
</dbReference>
<dbReference type="RefSeq" id="WP_213497911.1">
    <property type="nucleotide sequence ID" value="NZ_CP074694.1"/>
</dbReference>
<dbReference type="InterPro" id="IPR004193">
    <property type="entry name" value="Glyco_hydro_13_N"/>
</dbReference>
<evidence type="ECO:0000313" key="7">
    <source>
        <dbReference type="Proteomes" id="UP000676194"/>
    </source>
</evidence>
<dbReference type="GO" id="GO:0019156">
    <property type="term" value="F:isoamylase activity"/>
    <property type="evidence" value="ECO:0007669"/>
    <property type="project" value="UniProtKB-ARBA"/>
</dbReference>
<dbReference type="CDD" id="cd02856">
    <property type="entry name" value="E_set_GDE_Isoamylase_N"/>
    <property type="match status" value="1"/>
</dbReference>
<evidence type="ECO:0000256" key="4">
    <source>
        <dbReference type="ARBA" id="ARBA00023295"/>
    </source>
</evidence>
<dbReference type="SUPFAM" id="SSF51445">
    <property type="entry name" value="(Trans)glycosidases"/>
    <property type="match status" value="1"/>
</dbReference>
<dbReference type="Gene3D" id="3.20.20.80">
    <property type="entry name" value="Glycosidases"/>
    <property type="match status" value="1"/>
</dbReference>
<dbReference type="Gene3D" id="2.60.40.1180">
    <property type="entry name" value="Golgi alpha-mannosidase II"/>
    <property type="match status" value="1"/>
</dbReference>
<dbReference type="Pfam" id="PF00128">
    <property type="entry name" value="Alpha-amylase"/>
    <property type="match status" value="1"/>
</dbReference>
<dbReference type="GO" id="GO:0004135">
    <property type="term" value="F:amylo-alpha-1,6-glucosidase activity"/>
    <property type="evidence" value="ECO:0007669"/>
    <property type="project" value="InterPro"/>
</dbReference>
<dbReference type="SMART" id="SM00642">
    <property type="entry name" value="Aamy"/>
    <property type="match status" value="1"/>
</dbReference>
<dbReference type="CDD" id="cd11326">
    <property type="entry name" value="AmyAc_Glg_debranch"/>
    <property type="match status" value="1"/>
</dbReference>
<dbReference type="GO" id="GO:0005980">
    <property type="term" value="P:glycogen catabolic process"/>
    <property type="evidence" value="ECO:0007669"/>
    <property type="project" value="InterPro"/>
</dbReference>
<organism evidence="6 7">
    <name type="scientific">Telmatocola sphagniphila</name>
    <dbReference type="NCBI Taxonomy" id="1123043"/>
    <lineage>
        <taxon>Bacteria</taxon>
        <taxon>Pseudomonadati</taxon>
        <taxon>Planctomycetota</taxon>
        <taxon>Planctomycetia</taxon>
        <taxon>Gemmatales</taxon>
        <taxon>Gemmataceae</taxon>
    </lineage>
</organism>
<protein>
    <submittedName>
        <fullName evidence="6">Glycogen debranching protein GlgX</fullName>
    </submittedName>
</protein>
<evidence type="ECO:0000313" key="6">
    <source>
        <dbReference type="EMBL" id="QVL33021.1"/>
    </source>
</evidence>
<dbReference type="InterPro" id="IPR014756">
    <property type="entry name" value="Ig_E-set"/>
</dbReference>
<dbReference type="InterPro" id="IPR011837">
    <property type="entry name" value="Glycogen_debranch_GlgX"/>
</dbReference>
<dbReference type="PANTHER" id="PTHR43002">
    <property type="entry name" value="GLYCOGEN DEBRANCHING ENZYME"/>
    <property type="match status" value="1"/>
</dbReference>
<comment type="similarity">
    <text evidence="1">Belongs to the glycosyl hydrolase 13 family.</text>
</comment>
<dbReference type="EMBL" id="CP074694">
    <property type="protein sequence ID" value="QVL33021.1"/>
    <property type="molecule type" value="Genomic_DNA"/>
</dbReference>
<gene>
    <name evidence="6" type="primary">glgX</name>
    <name evidence="6" type="ORF">KIH39_03640</name>
</gene>
<accession>A0A8E6B8D6</accession>
<dbReference type="KEGG" id="tsph:KIH39_03640"/>
<sequence>MADTTPLSPETVRTTPDTRYAVARGRAMPLGVSTSLDGINFCLLCRHGVAVTLVLLPLEGSEIPLAEIELHPQFHRTGDHWHVLVKGLPLDFRYGWRVSGPDGNGHRFNPKRILLDPAATILSEGAVWAGTCETDRERTGRRSVFHRSPRYDWADDHPPRIPQDESIIYELHVRGFTCHPSSKVQNSGTFSGLIEKIPYLQWLGVTAVELLPIHEFDECDCPFINPETKERNRNFWGYNTLAFAAPKAAYAARANEYGQLAEFRDLVKAFHAAGIEVILDVVFNHTGEGDDRGRTYSFRGLDNSLYYLMSPDGKKFLNFTGCGNTLNCNHPVVRELIMNCLRHWVGNMHVDGFRFDLASIFGRDKFGNVLLEPPILEMITEDGILADCKLIAEPWDAAGLYQVGHFPFGHRWQEWNGKYRDDVRRFWRGDGLAGLLASRICGSADVYEWNQRSPLHSINYVTCHDGFTLNDLVSYNRKHNLANGENNYDGMDENYSWNCGEEGPSNNPEINHLRIRQAKNLMATMLLSQGVPMILAGDEFLRTQKGNNNAWCQDNEISWVDWTLAEKNKDFLRFTREMIHLRKRHPVLHRPRFFKGEITSDWSRFGNSVPNNWRGEKISDIVWHGLEPNLPNFNTASNFLAFTLDGRMTGRETDPEYMVDSDFYVAMNASNDICRFKIPPSPTRRKWRRVADTSLESPLDFVAENTGPEVPPGSIYSVPPHAILILVSEG</sequence>
<dbReference type="InterPro" id="IPR044505">
    <property type="entry name" value="GlgX_Isoamylase_N_E_set"/>
</dbReference>
<dbReference type="Proteomes" id="UP000676194">
    <property type="component" value="Chromosome"/>
</dbReference>
<dbReference type="InterPro" id="IPR017853">
    <property type="entry name" value="GH"/>
</dbReference>
<keyword evidence="3" id="KW-0809">Transit peptide</keyword>
<dbReference type="Pfam" id="PF02922">
    <property type="entry name" value="CBM_48"/>
    <property type="match status" value="1"/>
</dbReference>
<dbReference type="FunFam" id="3.20.20.80:FF:000054">
    <property type="entry name" value="Glycogen debranching enzyme"/>
    <property type="match status" value="1"/>
</dbReference>
<keyword evidence="4" id="KW-0326">Glycosidase</keyword>
<name>A0A8E6B8D6_9BACT</name>
<feature type="domain" description="Glycosyl hydrolase family 13 catalytic" evidence="5">
    <location>
        <begin position="170"/>
        <end position="582"/>
    </location>
</feature>
<evidence type="ECO:0000256" key="1">
    <source>
        <dbReference type="ARBA" id="ARBA00008061"/>
    </source>
</evidence>
<keyword evidence="2" id="KW-0378">Hydrolase</keyword>
<dbReference type="Pfam" id="PF21156">
    <property type="entry name" value="ISOA1-3_C"/>
    <property type="match status" value="1"/>
</dbReference>
<evidence type="ECO:0000256" key="3">
    <source>
        <dbReference type="ARBA" id="ARBA00022946"/>
    </source>
</evidence>
<evidence type="ECO:0000259" key="5">
    <source>
        <dbReference type="SMART" id="SM00642"/>
    </source>
</evidence>
<dbReference type="InterPro" id="IPR006047">
    <property type="entry name" value="GH13_cat_dom"/>
</dbReference>